<dbReference type="EMBL" id="CP064786">
    <property type="protein sequence ID" value="QSG03146.1"/>
    <property type="molecule type" value="Genomic_DNA"/>
</dbReference>
<accession>A0A897MYE4</accession>
<evidence type="ECO:0000313" key="2">
    <source>
        <dbReference type="EMBL" id="QSG03146.1"/>
    </source>
</evidence>
<dbReference type="GeneID" id="70685314"/>
<name>A0A897MYE4_9EURY</name>
<keyword evidence="3" id="KW-1185">Reference proteome</keyword>
<evidence type="ECO:0000256" key="1">
    <source>
        <dbReference type="SAM" id="Phobius"/>
    </source>
</evidence>
<gene>
    <name evidence="2" type="ORF">AArcS_1939</name>
</gene>
<dbReference type="AlphaFoldDB" id="A0A897MYE4"/>
<feature type="transmembrane region" description="Helical" evidence="1">
    <location>
        <begin position="92"/>
        <end position="112"/>
    </location>
</feature>
<organism evidence="2 3">
    <name type="scientific">Natranaeroarchaeum sulfidigenes</name>
    <dbReference type="NCBI Taxonomy" id="2784880"/>
    <lineage>
        <taxon>Archaea</taxon>
        <taxon>Methanobacteriati</taxon>
        <taxon>Methanobacteriota</taxon>
        <taxon>Stenosarchaea group</taxon>
        <taxon>Halobacteria</taxon>
        <taxon>Halobacteriales</taxon>
        <taxon>Natronoarchaeaceae</taxon>
        <taxon>Natranaeroarchaeum</taxon>
    </lineage>
</organism>
<keyword evidence="1" id="KW-0812">Transmembrane</keyword>
<keyword evidence="1" id="KW-1133">Transmembrane helix</keyword>
<feature type="transmembrane region" description="Helical" evidence="1">
    <location>
        <begin position="176"/>
        <end position="204"/>
    </location>
</feature>
<evidence type="ECO:0000313" key="3">
    <source>
        <dbReference type="Proteomes" id="UP000663586"/>
    </source>
</evidence>
<protein>
    <recommendedName>
        <fullName evidence="4">Glycerophosphoryl diester phosphodiesterase membrane domain-containing protein</fullName>
    </recommendedName>
</protein>
<feature type="transmembrane region" description="Helical" evidence="1">
    <location>
        <begin position="118"/>
        <end position="139"/>
    </location>
</feature>
<reference evidence="2" key="1">
    <citation type="submission" date="2020-11" db="EMBL/GenBank/DDBJ databases">
        <title>Carbohydrate-dependent, anaerobic sulfur respiration: A novel catabolism in halophilic archaea.</title>
        <authorList>
            <person name="Sorokin D.Y."/>
            <person name="Messina E."/>
            <person name="Smedile F."/>
            <person name="La Cono V."/>
            <person name="Hallsworth J.E."/>
            <person name="Yakimov M.M."/>
        </authorList>
    </citation>
    <scope>NUCLEOTIDE SEQUENCE</scope>
    <source>
        <strain evidence="2">AArc-S</strain>
    </source>
</reference>
<sequence>MASQDPVTALDFFGSIKPWGRLVYDQIIIVSVVSLLGALFMFPVLTIGPVCLAAVITISRSVHHRTEMDSISDRKLTRMFLSEIRANFRRGLLFSGLIILSLTVTVVYFTLAIASDSFVFWVGTAFGFYTFLAIVLLMFRTGYVLSRTTDDLTIIDAILEGAAVAKHAPGYSAIQYLFSGLVLIIMAVLPIFGMVLLVGSLAVLEITAYETIENDGVGTFLDVESDVETDE</sequence>
<keyword evidence="1" id="KW-0472">Membrane</keyword>
<proteinExistence type="predicted"/>
<dbReference type="Proteomes" id="UP000663586">
    <property type="component" value="Chromosome"/>
</dbReference>
<dbReference type="RefSeq" id="WP_238477207.1">
    <property type="nucleotide sequence ID" value="NZ_CP064786.1"/>
</dbReference>
<dbReference type="KEGG" id="hara:AArcS_1939"/>
<evidence type="ECO:0008006" key="4">
    <source>
        <dbReference type="Google" id="ProtNLM"/>
    </source>
</evidence>
<feature type="transmembrane region" description="Helical" evidence="1">
    <location>
        <begin position="27"/>
        <end position="58"/>
    </location>
</feature>